<dbReference type="InterPro" id="IPR052709">
    <property type="entry name" value="Transposase-MT_Hybrid"/>
</dbReference>
<dbReference type="PANTHER" id="PTHR46060:SF1">
    <property type="entry name" value="MARINER MOS1 TRANSPOSASE-LIKE PROTEIN"/>
    <property type="match status" value="1"/>
</dbReference>
<proteinExistence type="predicted"/>
<dbReference type="PANTHER" id="PTHR46060">
    <property type="entry name" value="MARINER MOS1 TRANSPOSASE-LIKE PROTEIN"/>
    <property type="match status" value="1"/>
</dbReference>
<dbReference type="AlphaFoldDB" id="A0A914X2B0"/>
<evidence type="ECO:0000313" key="2">
    <source>
        <dbReference type="WBParaSite" id="PSAMB.scaffold572size46784.g7108.t1"/>
    </source>
</evidence>
<accession>A0A914X2B0</accession>
<sequence length="113" mass="13014">MKYVCPQPSINCRETRPKTGLRSILLNHDNAPAYTAAQMFDFLREAEVQLITHPPYSVDMASYDFFVLPGAKKRLREKHFENETATISALNDVLAEIPKTDFCACFYELVYEF</sequence>
<protein>
    <submittedName>
        <fullName evidence="2">Transposase</fullName>
    </submittedName>
</protein>
<dbReference type="Proteomes" id="UP000887566">
    <property type="component" value="Unplaced"/>
</dbReference>
<organism evidence="1 2">
    <name type="scientific">Plectus sambesii</name>
    <dbReference type="NCBI Taxonomy" id="2011161"/>
    <lineage>
        <taxon>Eukaryota</taxon>
        <taxon>Metazoa</taxon>
        <taxon>Ecdysozoa</taxon>
        <taxon>Nematoda</taxon>
        <taxon>Chromadorea</taxon>
        <taxon>Plectida</taxon>
        <taxon>Plectina</taxon>
        <taxon>Plectoidea</taxon>
        <taxon>Plectidae</taxon>
        <taxon>Plectus</taxon>
    </lineage>
</organism>
<name>A0A914X2B0_9BILA</name>
<dbReference type="Gene3D" id="3.30.420.10">
    <property type="entry name" value="Ribonuclease H-like superfamily/Ribonuclease H"/>
    <property type="match status" value="1"/>
</dbReference>
<keyword evidence="1" id="KW-1185">Reference proteome</keyword>
<dbReference type="GO" id="GO:0003676">
    <property type="term" value="F:nucleic acid binding"/>
    <property type="evidence" value="ECO:0007669"/>
    <property type="project" value="InterPro"/>
</dbReference>
<reference evidence="2" key="1">
    <citation type="submission" date="2022-11" db="UniProtKB">
        <authorList>
            <consortium name="WormBaseParasite"/>
        </authorList>
    </citation>
    <scope>IDENTIFICATION</scope>
</reference>
<dbReference type="WBParaSite" id="PSAMB.scaffold572size46784.g7108.t1">
    <property type="protein sequence ID" value="PSAMB.scaffold572size46784.g7108.t1"/>
    <property type="gene ID" value="PSAMB.scaffold572size46784.g7108"/>
</dbReference>
<dbReference type="PROSITE" id="PS51274">
    <property type="entry name" value="GATASE_COBBQ"/>
    <property type="match status" value="1"/>
</dbReference>
<evidence type="ECO:0000313" key="1">
    <source>
        <dbReference type="Proteomes" id="UP000887566"/>
    </source>
</evidence>
<dbReference type="InterPro" id="IPR036397">
    <property type="entry name" value="RNaseH_sf"/>
</dbReference>